<dbReference type="Proteomes" id="UP000324800">
    <property type="component" value="Unassembled WGS sequence"/>
</dbReference>
<gene>
    <name evidence="1" type="ORF">EZS28_046847</name>
</gene>
<evidence type="ECO:0000313" key="2">
    <source>
        <dbReference type="Proteomes" id="UP000324800"/>
    </source>
</evidence>
<name>A0A5J4THE1_9EUKA</name>
<organism evidence="1 2">
    <name type="scientific">Streblomastix strix</name>
    <dbReference type="NCBI Taxonomy" id="222440"/>
    <lineage>
        <taxon>Eukaryota</taxon>
        <taxon>Metamonada</taxon>
        <taxon>Preaxostyla</taxon>
        <taxon>Oxymonadida</taxon>
        <taxon>Streblomastigidae</taxon>
        <taxon>Streblomastix</taxon>
    </lineage>
</organism>
<reference evidence="1 2" key="1">
    <citation type="submission" date="2019-03" db="EMBL/GenBank/DDBJ databases">
        <title>Single cell metagenomics reveals metabolic interactions within the superorganism composed of flagellate Streblomastix strix and complex community of Bacteroidetes bacteria on its surface.</title>
        <authorList>
            <person name="Treitli S.C."/>
            <person name="Kolisko M."/>
            <person name="Husnik F."/>
            <person name="Keeling P."/>
            <person name="Hampl V."/>
        </authorList>
    </citation>
    <scope>NUCLEOTIDE SEQUENCE [LARGE SCALE GENOMIC DNA]</scope>
    <source>
        <strain evidence="1">ST1C</strain>
    </source>
</reference>
<dbReference type="EMBL" id="SNRW01031111">
    <property type="protein sequence ID" value="KAA6357627.1"/>
    <property type="molecule type" value="Genomic_DNA"/>
</dbReference>
<evidence type="ECO:0000313" key="1">
    <source>
        <dbReference type="EMBL" id="KAA6357627.1"/>
    </source>
</evidence>
<proteinExistence type="predicted"/>
<sequence length="236" mass="27177">MKHAYQLKLPLKVGVHNFQSTPPNKKSFFMATRLINGDQYILIDGKLLQSLRVQTDSSTTAYNINLGAAALSLRKLTDRIIQESEILQLQVSAEHIFGQTNTLTDSMSRLASSEDYEIDQDILKEAPFQLQIHSLRHVRQNEKTEIADDSLTLNQKFEQRITMDLQQLGNENSHFFTLQYQSSLLFFRRPNRGKVIALIVKLFWPSDRCWLTLIEIAIRLIILGKSQEVLHPIDKI</sequence>
<comment type="caution">
    <text evidence="1">The sequence shown here is derived from an EMBL/GenBank/DDBJ whole genome shotgun (WGS) entry which is preliminary data.</text>
</comment>
<dbReference type="AlphaFoldDB" id="A0A5J4THE1"/>
<accession>A0A5J4THE1</accession>
<protein>
    <submittedName>
        <fullName evidence="1">Uncharacterized protein</fullName>
    </submittedName>
</protein>